<dbReference type="PANTHER" id="PTHR43918">
    <property type="entry name" value="ACETYLCHOLINESTERASE"/>
    <property type="match status" value="1"/>
</dbReference>
<dbReference type="EC" id="3.1.1.-" evidence="3"/>
<evidence type="ECO:0000256" key="3">
    <source>
        <dbReference type="RuleBase" id="RU361235"/>
    </source>
</evidence>
<feature type="domain" description="Carboxylesterase type B" evidence="4">
    <location>
        <begin position="31"/>
        <end position="91"/>
    </location>
</feature>
<dbReference type="PANTHER" id="PTHR43918:SF4">
    <property type="entry name" value="CARBOXYLIC ESTER HYDROLASE"/>
    <property type="match status" value="1"/>
</dbReference>
<feature type="domain" description="Carboxylesterase type B" evidence="4">
    <location>
        <begin position="99"/>
        <end position="293"/>
    </location>
</feature>
<evidence type="ECO:0000313" key="6">
    <source>
        <dbReference type="Proteomes" id="UP001165189"/>
    </source>
</evidence>
<evidence type="ECO:0000256" key="1">
    <source>
        <dbReference type="ARBA" id="ARBA00005964"/>
    </source>
</evidence>
<dbReference type="InterPro" id="IPR029058">
    <property type="entry name" value="AB_hydrolase_fold"/>
</dbReference>
<comment type="similarity">
    <text evidence="1 3">Belongs to the type-B carboxylesterase/lipase family.</text>
</comment>
<sequence>MLTTIICLSALWVAGNAAPSSIPGPTAQVRNGTYVGVKNDHYQQDFFLGMPYAQQPIGDLRFTVPQSLNESWDGVHDAKEYSNICVGYGEILNHAGKPFIAVTLNYRLSAWGFLSSSEVASSGNTNLGLRDQRLALQWIKENIQAFGGDPEKVTIWGESAGGMSVGTHLIAYGGRDDGLFRGAIMESGGSITASPMNDTGYQAMYDEVVAKVGCSNAANTLQCLREVPFEELNTVFNGTDGNPAYSFSPIADQDLVRGRGSVQLDQHEFVKVPILAGTNTDEGASFGPTGINTTEQFYAYLTG</sequence>
<dbReference type="SUPFAM" id="SSF53474">
    <property type="entry name" value="alpha/beta-Hydrolases"/>
    <property type="match status" value="1"/>
</dbReference>
<dbReference type="Proteomes" id="UP001165189">
    <property type="component" value="Unassembled WGS sequence"/>
</dbReference>
<feature type="chain" id="PRO_5045009572" description="Carboxylic ester hydrolase" evidence="3">
    <location>
        <begin position="18"/>
        <end position="303"/>
    </location>
</feature>
<reference evidence="5" key="1">
    <citation type="submission" date="2023-04" db="EMBL/GenBank/DDBJ databases">
        <title>Aspergillus oryzae var. brunneus NBRC 4377.</title>
        <authorList>
            <person name="Ichikawa N."/>
            <person name="Sato H."/>
            <person name="Tonouchi N."/>
        </authorList>
    </citation>
    <scope>NUCLEOTIDE SEQUENCE</scope>
    <source>
        <strain evidence="5">NBRC 4377</strain>
    </source>
</reference>
<dbReference type="PROSITE" id="PS00122">
    <property type="entry name" value="CARBOXYLESTERASE_B_1"/>
    <property type="match status" value="1"/>
</dbReference>
<keyword evidence="3" id="KW-0732">Signal</keyword>
<proteinExistence type="inferred from homology"/>
<name>A0ABQ6KKY6_ASPOZ</name>
<evidence type="ECO:0000313" key="5">
    <source>
        <dbReference type="EMBL" id="GMG45887.1"/>
    </source>
</evidence>
<dbReference type="EMBL" id="BSYB01000016">
    <property type="protein sequence ID" value="GMG45887.1"/>
    <property type="molecule type" value="Genomic_DNA"/>
</dbReference>
<organism evidence="5 6">
    <name type="scientific">Aspergillus oryzae var. brunneus</name>
    <dbReference type="NCBI Taxonomy" id="332754"/>
    <lineage>
        <taxon>Eukaryota</taxon>
        <taxon>Fungi</taxon>
        <taxon>Dikarya</taxon>
        <taxon>Ascomycota</taxon>
        <taxon>Pezizomycotina</taxon>
        <taxon>Eurotiomycetes</taxon>
        <taxon>Eurotiomycetidae</taxon>
        <taxon>Eurotiales</taxon>
        <taxon>Aspergillaceae</taxon>
        <taxon>Aspergillus</taxon>
        <taxon>Aspergillus subgen. Circumdati</taxon>
    </lineage>
</organism>
<protein>
    <recommendedName>
        <fullName evidence="3">Carboxylic ester hydrolase</fullName>
        <ecNumber evidence="3">3.1.1.-</ecNumber>
    </recommendedName>
</protein>
<dbReference type="InterPro" id="IPR019826">
    <property type="entry name" value="Carboxylesterase_B_AS"/>
</dbReference>
<dbReference type="InterPro" id="IPR002018">
    <property type="entry name" value="CarbesteraseB"/>
</dbReference>
<accession>A0ABQ6KKY6</accession>
<gene>
    <name evidence="5" type="ORF">Aory05_000475500</name>
</gene>
<dbReference type="Gene3D" id="3.40.50.1820">
    <property type="entry name" value="alpha/beta hydrolase"/>
    <property type="match status" value="2"/>
</dbReference>
<evidence type="ECO:0000259" key="4">
    <source>
        <dbReference type="Pfam" id="PF00135"/>
    </source>
</evidence>
<dbReference type="InterPro" id="IPR050654">
    <property type="entry name" value="AChE-related_enzymes"/>
</dbReference>
<evidence type="ECO:0000256" key="2">
    <source>
        <dbReference type="ARBA" id="ARBA00022801"/>
    </source>
</evidence>
<comment type="caution">
    <text evidence="5">The sequence shown here is derived from an EMBL/GenBank/DDBJ whole genome shotgun (WGS) entry which is preliminary data.</text>
</comment>
<feature type="signal peptide" evidence="3">
    <location>
        <begin position="1"/>
        <end position="17"/>
    </location>
</feature>
<keyword evidence="6" id="KW-1185">Reference proteome</keyword>
<keyword evidence="2 3" id="KW-0378">Hydrolase</keyword>
<dbReference type="Pfam" id="PF00135">
    <property type="entry name" value="COesterase"/>
    <property type="match status" value="2"/>
</dbReference>